<dbReference type="GO" id="GO:0005507">
    <property type="term" value="F:copper ion binding"/>
    <property type="evidence" value="ECO:0007669"/>
    <property type="project" value="InterPro"/>
</dbReference>
<dbReference type="PANTHER" id="PTHR10157:SF23">
    <property type="entry name" value="MOXD1 HOMOLOG 1"/>
    <property type="match status" value="1"/>
</dbReference>
<evidence type="ECO:0000259" key="5">
    <source>
        <dbReference type="Pfam" id="PF24784"/>
    </source>
</evidence>
<evidence type="ECO:0000259" key="3">
    <source>
        <dbReference type="Pfam" id="PF01082"/>
    </source>
</evidence>
<feature type="domain" description="Copper type II ascorbate-dependent monooxygenase C-terminal" evidence="4">
    <location>
        <begin position="501"/>
        <end position="642"/>
    </location>
</feature>
<proteinExistence type="predicted"/>
<name>A0A6J8CUD9_MYTCO</name>
<protein>
    <submittedName>
        <fullName evidence="6">Temptin</fullName>
    </submittedName>
</protein>
<keyword evidence="1" id="KW-1015">Disulfide bond</keyword>
<evidence type="ECO:0000313" key="7">
    <source>
        <dbReference type="Proteomes" id="UP000507470"/>
    </source>
</evidence>
<dbReference type="InterPro" id="IPR014784">
    <property type="entry name" value="Cu2_ascorb_mOase-like_C"/>
</dbReference>
<evidence type="ECO:0000256" key="1">
    <source>
        <dbReference type="ARBA" id="ARBA00023157"/>
    </source>
</evidence>
<feature type="domain" description="Temptin Cys/Cys disulfide" evidence="5">
    <location>
        <begin position="223"/>
        <end position="320"/>
    </location>
</feature>
<dbReference type="PANTHER" id="PTHR10157">
    <property type="entry name" value="DOPAMINE BETA HYDROXYLASE RELATED"/>
    <property type="match status" value="1"/>
</dbReference>
<sequence>MFLLRNLQFECFVFKAKETPQPEENILYDYVDADRFWEQISLEIVARGFIAAKETPQPEENILYDYVDADRFWEQISLEIVARGFIAAKETPQPEENILYDYVDADRFWEQISLEIVARGFIAAKETPQPEENILYDYVDADRFWEQISLEIVARGFIAEQRVQTKQRIATQTEHMFGTETQTEHMFGTETQTEHMFGTENTNRTHVWIGTLLKTIVCVGIATAYPNFKDILPNGNEVPHPCKANYLWHGVGHNNPLGGGSRNQFGLDFKATGLSWTLELCRKDSDGDGRTNGEELGDPDCVWKQGNLPSRLTDITHPGVCTLSDGSICDADKGWIDCQVEDGLKNCNVMKEPETLNTTIRFPETAVPAEETTYSCMIFNLPSDQDYHLVAYEPYIDNEMVMHHILIYGCDPNEDPVPDEQLNTVTKCGMGAGGSCNKLIGLWAVGFSGYCIDGPMGFRFGQNGFKQAALEFHWNNPQLVADWKDSSGVTLYYTPKLRANDAAIMQTGQSHIEIPPGQQSYTVVGKCHSECSRKLIQAPINIFWATNHMHYLGHEMSIQVYRDGVFYTELTNDAIYNYDSPVENKYSTAVQVLPGDEIVTTCKFKSLSRPKTTFYGDATSDEMCFGFMAFYPAANMPFSTCTAWKDIPTCNLWLTQEHNDCKWADFILINVNDTKRVKDEVMANCKPFGNCLSECKATLQVLFAEHPCMKGDVYELIKQMAIQLDNKEMQGFIVAVDSCKAEMAADLYLQNLQNDNTNGSDRLGSISSLLVSLIVYMMIK</sequence>
<reference evidence="6 7" key="1">
    <citation type="submission" date="2020-06" db="EMBL/GenBank/DDBJ databases">
        <authorList>
            <person name="Li R."/>
            <person name="Bekaert M."/>
        </authorList>
    </citation>
    <scope>NUCLEOTIDE SEQUENCE [LARGE SCALE GENOMIC DNA]</scope>
    <source>
        <strain evidence="7">wild</strain>
    </source>
</reference>
<feature type="domain" description="Copper type II ascorbate-dependent monooxygenase N-terminal" evidence="3">
    <location>
        <begin position="360"/>
        <end position="479"/>
    </location>
</feature>
<dbReference type="Pfam" id="PF01082">
    <property type="entry name" value="Cu2_monooxygen"/>
    <property type="match status" value="1"/>
</dbReference>
<evidence type="ECO:0000256" key="2">
    <source>
        <dbReference type="ARBA" id="ARBA00023180"/>
    </source>
</evidence>
<accession>A0A6J8CUD9</accession>
<gene>
    <name evidence="6" type="ORF">MCOR_33330</name>
</gene>
<dbReference type="InterPro" id="IPR024548">
    <property type="entry name" value="Cu2_monoox_C"/>
</dbReference>
<evidence type="ECO:0000259" key="4">
    <source>
        <dbReference type="Pfam" id="PF03712"/>
    </source>
</evidence>
<keyword evidence="2" id="KW-0325">Glycoprotein</keyword>
<dbReference type="InterPro" id="IPR000945">
    <property type="entry name" value="DBH-like"/>
</dbReference>
<organism evidence="6 7">
    <name type="scientific">Mytilus coruscus</name>
    <name type="common">Sea mussel</name>
    <dbReference type="NCBI Taxonomy" id="42192"/>
    <lineage>
        <taxon>Eukaryota</taxon>
        <taxon>Metazoa</taxon>
        <taxon>Spiralia</taxon>
        <taxon>Lophotrochozoa</taxon>
        <taxon>Mollusca</taxon>
        <taxon>Bivalvia</taxon>
        <taxon>Autobranchia</taxon>
        <taxon>Pteriomorphia</taxon>
        <taxon>Mytilida</taxon>
        <taxon>Mytiloidea</taxon>
        <taxon>Mytilidae</taxon>
        <taxon>Mytilinae</taxon>
        <taxon>Mytilus</taxon>
    </lineage>
</organism>
<dbReference type="Pfam" id="PF03712">
    <property type="entry name" value="Cu2_monoox_C"/>
    <property type="match status" value="1"/>
</dbReference>
<dbReference type="GO" id="GO:0004500">
    <property type="term" value="F:dopamine beta-monooxygenase activity"/>
    <property type="evidence" value="ECO:0007669"/>
    <property type="project" value="InterPro"/>
</dbReference>
<dbReference type="OrthoDB" id="129121at2759"/>
<keyword evidence="7" id="KW-1185">Reference proteome</keyword>
<dbReference type="Gene3D" id="2.60.120.310">
    <property type="entry name" value="Copper type II, ascorbate-dependent monooxygenase, N-terminal domain"/>
    <property type="match status" value="1"/>
</dbReference>
<dbReference type="Proteomes" id="UP000507470">
    <property type="component" value="Unassembled WGS sequence"/>
</dbReference>
<dbReference type="InterPro" id="IPR008977">
    <property type="entry name" value="PHM/PNGase_F_dom_sf"/>
</dbReference>
<evidence type="ECO:0000313" key="6">
    <source>
        <dbReference type="EMBL" id="CAC5399027.1"/>
    </source>
</evidence>
<dbReference type="Gene3D" id="2.60.120.230">
    <property type="match status" value="1"/>
</dbReference>
<dbReference type="SUPFAM" id="SSF49742">
    <property type="entry name" value="PHM/PNGase F"/>
    <property type="match status" value="2"/>
</dbReference>
<dbReference type="InterPro" id="IPR057626">
    <property type="entry name" value="S-S_Temptin"/>
</dbReference>
<dbReference type="InterPro" id="IPR000323">
    <property type="entry name" value="Cu2_ascorb_mOase_N"/>
</dbReference>
<dbReference type="EMBL" id="CACVKT020005971">
    <property type="protein sequence ID" value="CAC5399027.1"/>
    <property type="molecule type" value="Genomic_DNA"/>
</dbReference>
<dbReference type="Pfam" id="PF24784">
    <property type="entry name" value="Temptin_C"/>
    <property type="match status" value="1"/>
</dbReference>
<dbReference type="InterPro" id="IPR036939">
    <property type="entry name" value="Cu2_ascorb_mOase_N_sf"/>
</dbReference>
<dbReference type="AlphaFoldDB" id="A0A6J8CUD9"/>